<accession>A0A7L4ZLF7</accession>
<reference evidence="2 3" key="1">
    <citation type="journal article" date="2013" name="Int. J. Syst. Evol. Microbiol.">
        <title>Kordia antarctica sp. nov., isolated from Antarctic seawater.</title>
        <authorList>
            <person name="Baek K."/>
            <person name="Choi A."/>
            <person name="Kang I."/>
            <person name="Lee K."/>
            <person name="Cho J.C."/>
        </authorList>
    </citation>
    <scope>NUCLEOTIDE SEQUENCE [LARGE SCALE GENOMIC DNA]</scope>
    <source>
        <strain evidence="2 3">IMCC3317</strain>
    </source>
</reference>
<keyword evidence="1" id="KW-0732">Signal</keyword>
<name>A0A7L4ZLF7_9FLAO</name>
<dbReference type="RefSeq" id="WP_160129910.1">
    <property type="nucleotide sequence ID" value="NZ_CP019288.1"/>
</dbReference>
<sequence length="246" mass="29140">MKTKTIFLVLFISFYSLSGFSQTDMKVEEEKVITILQKLRSNDPEMDLEEVVIQFETTLKTLLSNKESWNYSFAKLSELIRITISKDKKIRTFGWDNRMGGSWHMLKTLVQHKTTNGVAVFSFQEESEEMDYDDEEVFRDVVIIEIYQLKKGYLLEGWGTHGSGHEHKILAYYEFENDTLQRKSAFEKGANYYVLEISRRYEFELEINTKTQEISHNEFVWDEEKEFYKPTGKKCILTFNGKIFKQ</sequence>
<dbReference type="OrthoDB" id="1421831at2"/>
<dbReference type="Proteomes" id="UP000464657">
    <property type="component" value="Chromosome"/>
</dbReference>
<gene>
    <name evidence="2" type="ORF">IMCC3317_26480</name>
</gene>
<evidence type="ECO:0000313" key="2">
    <source>
        <dbReference type="EMBL" id="QHI37269.1"/>
    </source>
</evidence>
<feature type="chain" id="PRO_5029825891" evidence="1">
    <location>
        <begin position="22"/>
        <end position="246"/>
    </location>
</feature>
<evidence type="ECO:0000256" key="1">
    <source>
        <dbReference type="SAM" id="SignalP"/>
    </source>
</evidence>
<keyword evidence="3" id="KW-1185">Reference proteome</keyword>
<evidence type="ECO:0000313" key="3">
    <source>
        <dbReference type="Proteomes" id="UP000464657"/>
    </source>
</evidence>
<organism evidence="2 3">
    <name type="scientific">Kordia antarctica</name>
    <dbReference type="NCBI Taxonomy" id="1218801"/>
    <lineage>
        <taxon>Bacteria</taxon>
        <taxon>Pseudomonadati</taxon>
        <taxon>Bacteroidota</taxon>
        <taxon>Flavobacteriia</taxon>
        <taxon>Flavobacteriales</taxon>
        <taxon>Flavobacteriaceae</taxon>
        <taxon>Kordia</taxon>
    </lineage>
</organism>
<feature type="signal peptide" evidence="1">
    <location>
        <begin position="1"/>
        <end position="21"/>
    </location>
</feature>
<protein>
    <submittedName>
        <fullName evidence="2">Uncharacterized protein</fullName>
    </submittedName>
</protein>
<dbReference type="EMBL" id="CP019288">
    <property type="protein sequence ID" value="QHI37269.1"/>
    <property type="molecule type" value="Genomic_DNA"/>
</dbReference>
<dbReference type="AlphaFoldDB" id="A0A7L4ZLF7"/>
<dbReference type="KEGG" id="kan:IMCC3317_26480"/>
<proteinExistence type="predicted"/>